<evidence type="ECO:0000256" key="1">
    <source>
        <dbReference type="ARBA" id="ARBA00001971"/>
    </source>
</evidence>
<name>A0ABR3QZE4_9PLEO</name>
<evidence type="ECO:0000256" key="2">
    <source>
        <dbReference type="ARBA" id="ARBA00010617"/>
    </source>
</evidence>
<accession>A0ABR3QZE4</accession>
<keyword evidence="5" id="KW-0349">Heme</keyword>
<proteinExistence type="inferred from homology"/>
<gene>
    <name evidence="6" type="ORF">SLS59_007228</name>
</gene>
<comment type="caution">
    <text evidence="6">The sequence shown here is derived from an EMBL/GenBank/DDBJ whole genome shotgun (WGS) entry which is preliminary data.</text>
</comment>
<dbReference type="PANTHER" id="PTHR24305">
    <property type="entry name" value="CYTOCHROME P450"/>
    <property type="match status" value="1"/>
</dbReference>
<keyword evidence="4 5" id="KW-0408">Iron</keyword>
<comment type="similarity">
    <text evidence="2 5">Belongs to the cytochrome P450 family.</text>
</comment>
<dbReference type="Gene3D" id="1.10.630.10">
    <property type="entry name" value="Cytochrome P450"/>
    <property type="match status" value="1"/>
</dbReference>
<comment type="cofactor">
    <cofactor evidence="1">
        <name>heme</name>
        <dbReference type="ChEBI" id="CHEBI:30413"/>
    </cofactor>
</comment>
<dbReference type="PANTHER" id="PTHR24305:SF166">
    <property type="entry name" value="CYTOCHROME P450 12A4, MITOCHONDRIAL-RELATED"/>
    <property type="match status" value="1"/>
</dbReference>
<dbReference type="Proteomes" id="UP001521222">
    <property type="component" value="Unassembled WGS sequence"/>
</dbReference>
<dbReference type="EMBL" id="JAKIXB020000025">
    <property type="protein sequence ID" value="KAL1597531.1"/>
    <property type="molecule type" value="Genomic_DNA"/>
</dbReference>
<dbReference type="InterPro" id="IPR002401">
    <property type="entry name" value="Cyt_P450_E_grp-I"/>
</dbReference>
<evidence type="ECO:0000256" key="3">
    <source>
        <dbReference type="ARBA" id="ARBA00022723"/>
    </source>
</evidence>
<evidence type="ECO:0000256" key="4">
    <source>
        <dbReference type="ARBA" id="ARBA00023004"/>
    </source>
</evidence>
<sequence>MLGYTHFASILDHSSGEPTDFLRIAPDELSYADSRAWKDIYIPRPGHQLFQKNRTWFKKQAPDEPHSIMSYDEASHSRFRRAFAGAFSDTTLRDQAPIVEGYVNLLISRLRDSASRTVDLEHMFECIAFDIGSDLSFGESFDSLKSGKQHPWVEVAKGFGRGLALIATINKYPPVDRLLRSIMPKKVMEKMRDHAMMSSAMAQKRIAMDIDRPDFVTATKKYVEAKGGVQGREWDINLMIMVFASSETLASALTATIRELVQNPGVLYRLTTELRSTFSSDNEITVASTTHLPYLNAVINEGLRLDPPTVISPPRVVPPGGDKVCDRFVPAGTYVAYNQFAANRQDYNFHLPNTFLPERFLKPYHPDDDMASFQPFHLGRHQCIGLKLAWAEMRVVIARVLYVFDLRLADERERCDWGDQKSYITWVKRPLNVVIEDMEVIA</sequence>
<dbReference type="InterPro" id="IPR050121">
    <property type="entry name" value="Cytochrome_P450_monoxygenase"/>
</dbReference>
<keyword evidence="5" id="KW-0503">Monooxygenase</keyword>
<keyword evidence="3 5" id="KW-0479">Metal-binding</keyword>
<dbReference type="PRINTS" id="PR00385">
    <property type="entry name" value="P450"/>
</dbReference>
<dbReference type="InterPro" id="IPR036396">
    <property type="entry name" value="Cyt_P450_sf"/>
</dbReference>
<keyword evidence="5" id="KW-0560">Oxidoreductase</keyword>
<dbReference type="InterPro" id="IPR001128">
    <property type="entry name" value="Cyt_P450"/>
</dbReference>
<reference evidence="6 7" key="1">
    <citation type="submission" date="2024-02" db="EMBL/GenBank/DDBJ databases">
        <title>De novo assembly and annotation of 12 fungi associated with fruit tree decline syndrome in Ontario, Canada.</title>
        <authorList>
            <person name="Sulman M."/>
            <person name="Ellouze W."/>
            <person name="Ilyukhin E."/>
        </authorList>
    </citation>
    <scope>NUCLEOTIDE SEQUENCE [LARGE SCALE GENOMIC DNA]</scope>
    <source>
        <strain evidence="6 7">M97-236</strain>
    </source>
</reference>
<evidence type="ECO:0000313" key="6">
    <source>
        <dbReference type="EMBL" id="KAL1597531.1"/>
    </source>
</evidence>
<evidence type="ECO:0000256" key="5">
    <source>
        <dbReference type="RuleBase" id="RU000461"/>
    </source>
</evidence>
<keyword evidence="7" id="KW-1185">Reference proteome</keyword>
<dbReference type="CDD" id="cd11058">
    <property type="entry name" value="CYP60B-like"/>
    <property type="match status" value="1"/>
</dbReference>
<protein>
    <recommendedName>
        <fullName evidence="8">Cytochrome P450</fullName>
    </recommendedName>
</protein>
<dbReference type="PROSITE" id="PS00086">
    <property type="entry name" value="CYTOCHROME_P450"/>
    <property type="match status" value="1"/>
</dbReference>
<dbReference type="PRINTS" id="PR00463">
    <property type="entry name" value="EP450I"/>
</dbReference>
<evidence type="ECO:0000313" key="7">
    <source>
        <dbReference type="Proteomes" id="UP001521222"/>
    </source>
</evidence>
<dbReference type="InterPro" id="IPR017972">
    <property type="entry name" value="Cyt_P450_CS"/>
</dbReference>
<evidence type="ECO:0008006" key="8">
    <source>
        <dbReference type="Google" id="ProtNLM"/>
    </source>
</evidence>
<dbReference type="Pfam" id="PF00067">
    <property type="entry name" value="p450"/>
    <property type="match status" value="1"/>
</dbReference>
<organism evidence="6 7">
    <name type="scientific">Nothophoma quercina</name>
    <dbReference type="NCBI Taxonomy" id="749835"/>
    <lineage>
        <taxon>Eukaryota</taxon>
        <taxon>Fungi</taxon>
        <taxon>Dikarya</taxon>
        <taxon>Ascomycota</taxon>
        <taxon>Pezizomycotina</taxon>
        <taxon>Dothideomycetes</taxon>
        <taxon>Pleosporomycetidae</taxon>
        <taxon>Pleosporales</taxon>
        <taxon>Pleosporineae</taxon>
        <taxon>Didymellaceae</taxon>
        <taxon>Nothophoma</taxon>
    </lineage>
</organism>
<dbReference type="SUPFAM" id="SSF48264">
    <property type="entry name" value="Cytochrome P450"/>
    <property type="match status" value="1"/>
</dbReference>